<sequence>MTDGDVGLPSTTAWTVAVAALVGTIALAAFDPSVAVGAAFGLVLAAVAAGFSGSYWHTAAASALLPVVGIGAIAAAAGTATGVAGAAMTAVGAVIGITTGGTLSDRLTTATVDRVSTGALFSGLVAGTVALAVLSASQAGGREAVLETILWATGHGTGGLFLAVAGAAIAIGGGLVSLPAGAFARPSTRDSYIRARNGLLSLLAVGVIVAGFLLGTLAVLSWYVPLLEGVAAGIAGSTVVRGAIAVVTAVGSTAIAFGLIVRFSWFGTNAGSNAVVPVLVGSTVGLGGSLPVVLVVGADSPAAVGSLLGVAAVVLVAGLPVRIAHRWLHRELGHGSATVIACTLIAGGVGVGATVDAVAGLADIRVAVISLVAIAAGLFVYDVGRYGRTLARDVGAGASRRPQYVRAGWSALIAAVGVPIAVIGLVAATVFAPTLSAPAAGAVVVALAAVVFGTQLLFR</sequence>
<feature type="transmembrane region" description="Helical" evidence="1">
    <location>
        <begin position="404"/>
        <end position="431"/>
    </location>
</feature>
<dbReference type="Proteomes" id="UP000198848">
    <property type="component" value="Unassembled WGS sequence"/>
</dbReference>
<dbReference type="OrthoDB" id="170880at2157"/>
<evidence type="ECO:0000313" key="2">
    <source>
        <dbReference type="EMBL" id="SDQ26726.1"/>
    </source>
</evidence>
<evidence type="ECO:0000313" key="3">
    <source>
        <dbReference type="Proteomes" id="UP000198848"/>
    </source>
</evidence>
<evidence type="ECO:0000256" key="1">
    <source>
        <dbReference type="SAM" id="Phobius"/>
    </source>
</evidence>
<name>A0A1H0ZHX0_NATTX</name>
<keyword evidence="1" id="KW-0472">Membrane</keyword>
<feature type="transmembrane region" description="Helical" evidence="1">
    <location>
        <begin position="364"/>
        <end position="383"/>
    </location>
</feature>
<keyword evidence="1" id="KW-0812">Transmembrane</keyword>
<accession>A0A1H0ZHX0</accession>
<feature type="transmembrane region" description="Helical" evidence="1">
    <location>
        <begin position="302"/>
        <end position="324"/>
    </location>
</feature>
<keyword evidence="1" id="KW-1133">Transmembrane helix</keyword>
<feature type="transmembrane region" description="Helical" evidence="1">
    <location>
        <begin position="336"/>
        <end position="358"/>
    </location>
</feature>
<feature type="transmembrane region" description="Helical" evidence="1">
    <location>
        <begin position="159"/>
        <end position="178"/>
    </location>
</feature>
<dbReference type="AlphaFoldDB" id="A0A1H0ZHX0"/>
<feature type="transmembrane region" description="Helical" evidence="1">
    <location>
        <begin position="118"/>
        <end position="139"/>
    </location>
</feature>
<reference evidence="3" key="1">
    <citation type="submission" date="2016-10" db="EMBL/GenBank/DDBJ databases">
        <authorList>
            <person name="Varghese N."/>
            <person name="Submissions S."/>
        </authorList>
    </citation>
    <scope>NUCLEOTIDE SEQUENCE [LARGE SCALE GENOMIC DNA]</scope>
    <source>
        <strain evidence="3">DSM 24767</strain>
    </source>
</reference>
<proteinExistence type="predicted"/>
<feature type="transmembrane region" description="Helical" evidence="1">
    <location>
        <begin position="437"/>
        <end position="458"/>
    </location>
</feature>
<feature type="transmembrane region" description="Helical" evidence="1">
    <location>
        <begin position="243"/>
        <end position="263"/>
    </location>
</feature>
<feature type="transmembrane region" description="Helical" evidence="1">
    <location>
        <begin position="199"/>
        <end position="223"/>
    </location>
</feature>
<protein>
    <submittedName>
        <fullName evidence="2">Uncharacterized protein</fullName>
    </submittedName>
</protein>
<gene>
    <name evidence="2" type="ORF">SAMN04489842_0284</name>
</gene>
<dbReference type="STRING" id="1095778.SAMN04489842_0284"/>
<feature type="transmembrane region" description="Helical" evidence="1">
    <location>
        <begin position="68"/>
        <end position="97"/>
    </location>
</feature>
<keyword evidence="3" id="KW-1185">Reference proteome</keyword>
<feature type="transmembrane region" description="Helical" evidence="1">
    <location>
        <begin position="12"/>
        <end position="30"/>
    </location>
</feature>
<organism evidence="2 3">
    <name type="scientific">Natronobacterium texcoconense</name>
    <dbReference type="NCBI Taxonomy" id="1095778"/>
    <lineage>
        <taxon>Archaea</taxon>
        <taxon>Methanobacteriati</taxon>
        <taxon>Methanobacteriota</taxon>
        <taxon>Stenosarchaea group</taxon>
        <taxon>Halobacteria</taxon>
        <taxon>Halobacteriales</taxon>
        <taxon>Natrialbaceae</taxon>
        <taxon>Natronobacterium</taxon>
    </lineage>
</organism>
<dbReference type="EMBL" id="FNLC01000001">
    <property type="protein sequence ID" value="SDQ26726.1"/>
    <property type="molecule type" value="Genomic_DNA"/>
</dbReference>
<dbReference type="RefSeq" id="WP_090376254.1">
    <property type="nucleotide sequence ID" value="NZ_FNLC01000001.1"/>
</dbReference>
<feature type="transmembrane region" description="Helical" evidence="1">
    <location>
        <begin position="37"/>
        <end position="56"/>
    </location>
</feature>
<feature type="transmembrane region" description="Helical" evidence="1">
    <location>
        <begin position="275"/>
        <end position="296"/>
    </location>
</feature>